<dbReference type="RefSeq" id="WP_094551557.1">
    <property type="nucleotide sequence ID" value="NZ_MQWB01000010.1"/>
</dbReference>
<gene>
    <name evidence="1" type="ORF">BSZ36_17290</name>
</gene>
<dbReference type="Proteomes" id="UP000216446">
    <property type="component" value="Unassembled WGS sequence"/>
</dbReference>
<evidence type="ECO:0000313" key="2">
    <source>
        <dbReference type="Proteomes" id="UP000216446"/>
    </source>
</evidence>
<dbReference type="AlphaFoldDB" id="A0A259TUL6"/>
<reference evidence="1 2" key="1">
    <citation type="submission" date="2016-11" db="EMBL/GenBank/DDBJ databases">
        <title>Study of marine rhodopsin-containing bacteria.</title>
        <authorList>
            <person name="Yoshizawa S."/>
            <person name="Kumagai Y."/>
            <person name="Kogure K."/>
        </authorList>
    </citation>
    <scope>NUCLEOTIDE SEQUENCE [LARGE SCALE GENOMIC DNA]</scope>
    <source>
        <strain evidence="1 2">SG-29</strain>
    </source>
</reference>
<dbReference type="Pfam" id="PF07849">
    <property type="entry name" value="DUF1641"/>
    <property type="match status" value="1"/>
</dbReference>
<dbReference type="PANTHER" id="PTHR39180:SF2">
    <property type="entry name" value="DUF1641 DOMAIN-CONTAINING PROTEIN"/>
    <property type="match status" value="1"/>
</dbReference>
<evidence type="ECO:0008006" key="3">
    <source>
        <dbReference type="Google" id="ProtNLM"/>
    </source>
</evidence>
<sequence length="273" mass="28087">MPDAAPNGHATPAPPADPLLARLDAIERRLARIEPALDALGDAPGLASMAVDVVDEQAGRLRDRGVDPEARLVRLLELTERLTADDTMAAIEGALALASDAPGLASMAVDIVDERAGALRDRGVDVQARLGRAGALLERLSDDKTMDGLEAALAFADGLPGLASMVVDIVDERLGALRDRGMDPAVLLAQGGEAAAALIESGVLDPESIAAIGDTASALRAARLDPPKKVGLLGLAGALRDDDVQRAAGFLVAVARHLGQSLAAPSRLPARTR</sequence>
<dbReference type="PANTHER" id="PTHR39180">
    <property type="match status" value="1"/>
</dbReference>
<dbReference type="OrthoDB" id="1491368at2"/>
<dbReference type="EMBL" id="MQWB01000010">
    <property type="protein sequence ID" value="OZC01433.1"/>
    <property type="molecule type" value="Genomic_DNA"/>
</dbReference>
<dbReference type="InterPro" id="IPR012440">
    <property type="entry name" value="DUF1641"/>
</dbReference>
<keyword evidence="2" id="KW-1185">Reference proteome</keyword>
<accession>A0A259TUL6</accession>
<proteinExistence type="predicted"/>
<evidence type="ECO:0000313" key="1">
    <source>
        <dbReference type="EMBL" id="OZC01433.1"/>
    </source>
</evidence>
<comment type="caution">
    <text evidence="1">The sequence shown here is derived from an EMBL/GenBank/DDBJ whole genome shotgun (WGS) entry which is preliminary data.</text>
</comment>
<name>A0A259TUL6_9BACT</name>
<protein>
    <recommendedName>
        <fullName evidence="3">DUF1641 domain-containing protein</fullName>
    </recommendedName>
</protein>
<organism evidence="1 2">
    <name type="scientific">Rubricoccus marinus</name>
    <dbReference type="NCBI Taxonomy" id="716817"/>
    <lineage>
        <taxon>Bacteria</taxon>
        <taxon>Pseudomonadati</taxon>
        <taxon>Rhodothermota</taxon>
        <taxon>Rhodothermia</taxon>
        <taxon>Rhodothermales</taxon>
        <taxon>Rubricoccaceae</taxon>
        <taxon>Rubricoccus</taxon>
    </lineage>
</organism>
<dbReference type="InParanoid" id="A0A259TUL6"/>